<keyword evidence="1" id="KW-0732">Signal</keyword>
<organism evidence="3 4">
    <name type="scientific">Rhodoferax aquaticus</name>
    <dbReference type="NCBI Taxonomy" id="2527691"/>
    <lineage>
        <taxon>Bacteria</taxon>
        <taxon>Pseudomonadati</taxon>
        <taxon>Pseudomonadota</taxon>
        <taxon>Betaproteobacteria</taxon>
        <taxon>Burkholderiales</taxon>
        <taxon>Comamonadaceae</taxon>
        <taxon>Rhodoferax</taxon>
    </lineage>
</organism>
<evidence type="ECO:0000259" key="2">
    <source>
        <dbReference type="SMART" id="SM00062"/>
    </source>
</evidence>
<dbReference type="PANTHER" id="PTHR35936:SF25">
    <property type="entry name" value="ABC TRANSPORTER SUBSTRATE-BINDING PROTEIN"/>
    <property type="match status" value="1"/>
</dbReference>
<accession>A0A515EJK4</accession>
<feature type="domain" description="Solute-binding protein family 3/N-terminal" evidence="2">
    <location>
        <begin position="43"/>
        <end position="264"/>
    </location>
</feature>
<dbReference type="Proteomes" id="UP000317365">
    <property type="component" value="Chromosome"/>
</dbReference>
<sequence>MHACLKRIVMVWVVCYSLYGVGGVHAQDAKRLEPLKVAFATGEYRPYTSESMPNLGATTELVTAICNAAGIVPEFVFVPWKRAELNLANGLVFGAFPYSANPARKQQFDFSDELYVVSNALVYYDGNSRASALSGSEELSRLKEYKFGIISGSFAEPRLKQLNIAYESVTTVDQLVQMLRLGRFDIYVDDEATIFDAVNRLFPSEASKFRALAVPFGARTPNGVMVSRSYPNSAAILHRFNEGLAKIKKTGEYDKILAKYYLRKK</sequence>
<dbReference type="Gene3D" id="3.40.190.10">
    <property type="entry name" value="Periplasmic binding protein-like II"/>
    <property type="match status" value="2"/>
</dbReference>
<evidence type="ECO:0000256" key="1">
    <source>
        <dbReference type="ARBA" id="ARBA00022729"/>
    </source>
</evidence>
<dbReference type="KEGG" id="rhg:EXZ61_00890"/>
<evidence type="ECO:0000313" key="4">
    <source>
        <dbReference type="Proteomes" id="UP000317365"/>
    </source>
</evidence>
<dbReference type="AlphaFoldDB" id="A0A515EJK4"/>
<evidence type="ECO:0000313" key="3">
    <source>
        <dbReference type="EMBL" id="QDL52845.1"/>
    </source>
</evidence>
<keyword evidence="4" id="KW-1185">Reference proteome</keyword>
<reference evidence="4" key="2">
    <citation type="journal article" date="2020" name="Int. J. Syst. Evol. Microbiol.">
        <title>Genomic insights into a novel species Rhodoferax aquaticus sp. nov., isolated from freshwater.</title>
        <authorList>
            <person name="Li T."/>
            <person name="Zhuo Y."/>
            <person name="Jin C.Z."/>
            <person name="Wu X."/>
            <person name="Ko S.R."/>
            <person name="Jin F.J."/>
            <person name="Ahn C.Y."/>
            <person name="Oh H.M."/>
            <person name="Lee H.G."/>
            <person name="Jin L."/>
        </authorList>
    </citation>
    <scope>NUCLEOTIDE SEQUENCE [LARGE SCALE GENOMIC DNA]</scope>
    <source>
        <strain evidence="4">Gr-4</strain>
    </source>
</reference>
<dbReference type="EMBL" id="CP036282">
    <property type="protein sequence ID" value="QDL52845.1"/>
    <property type="molecule type" value="Genomic_DNA"/>
</dbReference>
<protein>
    <submittedName>
        <fullName evidence="3">Transporter substrate-binding domain-containing protein</fullName>
    </submittedName>
</protein>
<reference evidence="4" key="1">
    <citation type="submission" date="2019-02" db="EMBL/GenBank/DDBJ databases">
        <title>Complete genome sequence of Rhodoferax sp. Gr-4.</title>
        <authorList>
            <person name="Jin L."/>
        </authorList>
    </citation>
    <scope>NUCLEOTIDE SEQUENCE [LARGE SCALE GENOMIC DNA]</scope>
    <source>
        <strain evidence="4">Gr-4</strain>
    </source>
</reference>
<dbReference type="InterPro" id="IPR001638">
    <property type="entry name" value="Solute-binding_3/MltF_N"/>
</dbReference>
<dbReference type="PANTHER" id="PTHR35936">
    <property type="entry name" value="MEMBRANE-BOUND LYTIC MUREIN TRANSGLYCOSYLASE F"/>
    <property type="match status" value="1"/>
</dbReference>
<name>A0A515EJK4_9BURK</name>
<dbReference type="SMART" id="SM00062">
    <property type="entry name" value="PBPb"/>
    <property type="match status" value="1"/>
</dbReference>
<dbReference type="SUPFAM" id="SSF53850">
    <property type="entry name" value="Periplasmic binding protein-like II"/>
    <property type="match status" value="1"/>
</dbReference>
<gene>
    <name evidence="3" type="ORF">EXZ61_00890</name>
</gene>
<dbReference type="Pfam" id="PF00497">
    <property type="entry name" value="SBP_bac_3"/>
    <property type="match status" value="1"/>
</dbReference>
<proteinExistence type="predicted"/>
<dbReference type="RefSeq" id="WP_142808297.1">
    <property type="nucleotide sequence ID" value="NZ_CP036282.1"/>
</dbReference>